<evidence type="ECO:0000313" key="3">
    <source>
        <dbReference type="Proteomes" id="UP000186112"/>
    </source>
</evidence>
<name>A0A1U7M332_TISCR</name>
<evidence type="ECO:0000313" key="2">
    <source>
        <dbReference type="EMBL" id="OLS01717.1"/>
    </source>
</evidence>
<dbReference type="AlphaFoldDB" id="A0A1U7M332"/>
<accession>A0A1U7M332</accession>
<keyword evidence="1" id="KW-1133">Transmembrane helix</keyword>
<dbReference type="RefSeq" id="WP_158016539.1">
    <property type="nucleotide sequence ID" value="NZ_LTDM01000064.1"/>
</dbReference>
<dbReference type="Proteomes" id="UP000186112">
    <property type="component" value="Unassembled WGS sequence"/>
</dbReference>
<keyword evidence="3" id="KW-1185">Reference proteome</keyword>
<feature type="transmembrane region" description="Helical" evidence="1">
    <location>
        <begin position="36"/>
        <end position="54"/>
    </location>
</feature>
<keyword evidence="1" id="KW-0472">Membrane</keyword>
<keyword evidence="1" id="KW-0812">Transmembrane</keyword>
<comment type="caution">
    <text evidence="2">The sequence shown here is derived from an EMBL/GenBank/DDBJ whole genome shotgun (WGS) entry which is preliminary data.</text>
</comment>
<dbReference type="EMBL" id="LTDM01000064">
    <property type="protein sequence ID" value="OLS01717.1"/>
    <property type="molecule type" value="Genomic_DNA"/>
</dbReference>
<gene>
    <name evidence="2" type="ORF">TICRE_23170</name>
</gene>
<sequence>MKGFRYCHKTKMEKIIGISLGVIGFLIVINVMPVRFLLLLIGIGLLLMGTLIFMK</sequence>
<evidence type="ECO:0000256" key="1">
    <source>
        <dbReference type="SAM" id="Phobius"/>
    </source>
</evidence>
<feature type="transmembrane region" description="Helical" evidence="1">
    <location>
        <begin position="12"/>
        <end position="30"/>
    </location>
</feature>
<protein>
    <submittedName>
        <fullName evidence="2">Uncharacterized protein</fullName>
    </submittedName>
</protein>
<reference evidence="2 3" key="1">
    <citation type="submission" date="2016-02" db="EMBL/GenBank/DDBJ databases">
        <title>Genome sequence of Tissierella creatinophila DSM 6911.</title>
        <authorList>
            <person name="Poehlein A."/>
            <person name="Daniel R."/>
        </authorList>
    </citation>
    <scope>NUCLEOTIDE SEQUENCE [LARGE SCALE GENOMIC DNA]</scope>
    <source>
        <strain evidence="2 3">DSM 6911</strain>
    </source>
</reference>
<organism evidence="2 3">
    <name type="scientific">Tissierella creatinophila DSM 6911</name>
    <dbReference type="NCBI Taxonomy" id="1123403"/>
    <lineage>
        <taxon>Bacteria</taxon>
        <taxon>Bacillati</taxon>
        <taxon>Bacillota</taxon>
        <taxon>Tissierellia</taxon>
        <taxon>Tissierellales</taxon>
        <taxon>Tissierellaceae</taxon>
        <taxon>Tissierella</taxon>
    </lineage>
</organism>
<proteinExistence type="predicted"/>